<comment type="pathway">
    <text evidence="1 7">Cell wall biogenesis; peptidoglycan biosynthesis.</text>
</comment>
<dbReference type="RefSeq" id="WP_200606124.1">
    <property type="nucleotide sequence ID" value="NZ_JAEHHL010000001.1"/>
</dbReference>
<reference evidence="10" key="1">
    <citation type="submission" date="2020-12" db="EMBL/GenBank/DDBJ databases">
        <title>Bacterial taxonomy.</title>
        <authorList>
            <person name="Pan X."/>
        </authorList>
    </citation>
    <scope>NUCLEOTIDE SEQUENCE</scope>
    <source>
        <strain evidence="10">M0105</strain>
    </source>
</reference>
<evidence type="ECO:0000256" key="1">
    <source>
        <dbReference type="ARBA" id="ARBA00004752"/>
    </source>
</evidence>
<keyword evidence="4 7" id="KW-0133">Cell shape</keyword>
<feature type="chain" id="PRO_5035205019" evidence="8">
    <location>
        <begin position="27"/>
        <end position="570"/>
    </location>
</feature>
<dbReference type="EMBL" id="JAEHHL010000001">
    <property type="protein sequence ID" value="MBK0397868.1"/>
    <property type="molecule type" value="Genomic_DNA"/>
</dbReference>
<dbReference type="InterPro" id="IPR036365">
    <property type="entry name" value="PGBD-like_sf"/>
</dbReference>
<keyword evidence="8" id="KW-0732">Signal</keyword>
<dbReference type="InterPro" id="IPR036366">
    <property type="entry name" value="PGBDSf"/>
</dbReference>
<evidence type="ECO:0000256" key="4">
    <source>
        <dbReference type="ARBA" id="ARBA00022960"/>
    </source>
</evidence>
<keyword evidence="3" id="KW-0808">Transferase</keyword>
<dbReference type="Gene3D" id="2.40.440.10">
    <property type="entry name" value="L,D-transpeptidase catalytic domain-like"/>
    <property type="match status" value="1"/>
</dbReference>
<dbReference type="InterPro" id="IPR002477">
    <property type="entry name" value="Peptidoglycan-bd-like"/>
</dbReference>
<dbReference type="InterPro" id="IPR045380">
    <property type="entry name" value="LD_TPept_scaffold_dom"/>
</dbReference>
<protein>
    <submittedName>
        <fullName evidence="10">L,D-transpeptidase family protein</fullName>
    </submittedName>
</protein>
<keyword evidence="11" id="KW-1185">Reference proteome</keyword>
<evidence type="ECO:0000259" key="9">
    <source>
        <dbReference type="PROSITE" id="PS52029"/>
    </source>
</evidence>
<evidence type="ECO:0000313" key="11">
    <source>
        <dbReference type="Proteomes" id="UP000655420"/>
    </source>
</evidence>
<evidence type="ECO:0000256" key="2">
    <source>
        <dbReference type="ARBA" id="ARBA00005992"/>
    </source>
</evidence>
<feature type="signal peptide" evidence="8">
    <location>
        <begin position="1"/>
        <end position="26"/>
    </location>
</feature>
<dbReference type="SUPFAM" id="SSF141523">
    <property type="entry name" value="L,D-transpeptidase catalytic domain-like"/>
    <property type="match status" value="1"/>
</dbReference>
<dbReference type="GO" id="GO:0004180">
    <property type="term" value="F:carboxypeptidase activity"/>
    <property type="evidence" value="ECO:0007669"/>
    <property type="project" value="UniProtKB-ARBA"/>
</dbReference>
<feature type="active site" description="Proton donor/acceptor" evidence="7">
    <location>
        <position position="464"/>
    </location>
</feature>
<dbReference type="SUPFAM" id="SSF47090">
    <property type="entry name" value="PGBD-like"/>
    <property type="match status" value="1"/>
</dbReference>
<evidence type="ECO:0000256" key="7">
    <source>
        <dbReference type="PROSITE-ProRule" id="PRU01373"/>
    </source>
</evidence>
<dbReference type="Pfam" id="PF01471">
    <property type="entry name" value="PG_binding_1"/>
    <property type="match status" value="1"/>
</dbReference>
<dbReference type="CDD" id="cd16913">
    <property type="entry name" value="YkuD_like"/>
    <property type="match status" value="1"/>
</dbReference>
<dbReference type="Proteomes" id="UP000655420">
    <property type="component" value="Unassembled WGS sequence"/>
</dbReference>
<dbReference type="AlphaFoldDB" id="A0A8J7M445"/>
<organism evidence="10 11">
    <name type="scientific">Thermohalobaculum xanthum</name>
    <dbReference type="NCBI Taxonomy" id="2753746"/>
    <lineage>
        <taxon>Bacteria</taxon>
        <taxon>Pseudomonadati</taxon>
        <taxon>Pseudomonadota</taxon>
        <taxon>Alphaproteobacteria</taxon>
        <taxon>Rhodobacterales</taxon>
        <taxon>Paracoccaceae</taxon>
        <taxon>Thermohalobaculum</taxon>
    </lineage>
</organism>
<dbReference type="UniPathway" id="UPA00219"/>
<gene>
    <name evidence="10" type="ORF">H0I76_01590</name>
</gene>
<dbReference type="InterPro" id="IPR038063">
    <property type="entry name" value="Transpep_catalytic_dom"/>
</dbReference>
<dbReference type="InterPro" id="IPR052905">
    <property type="entry name" value="LD-transpeptidase_YkuD-like"/>
</dbReference>
<dbReference type="GO" id="GO:0071555">
    <property type="term" value="P:cell wall organization"/>
    <property type="evidence" value="ECO:0007669"/>
    <property type="project" value="UniProtKB-UniRule"/>
</dbReference>
<dbReference type="GO" id="GO:0008360">
    <property type="term" value="P:regulation of cell shape"/>
    <property type="evidence" value="ECO:0007669"/>
    <property type="project" value="UniProtKB-UniRule"/>
</dbReference>
<evidence type="ECO:0000256" key="6">
    <source>
        <dbReference type="ARBA" id="ARBA00023316"/>
    </source>
</evidence>
<feature type="domain" description="L,D-TPase catalytic" evidence="9">
    <location>
        <begin position="337"/>
        <end position="508"/>
    </location>
</feature>
<dbReference type="PROSITE" id="PS52029">
    <property type="entry name" value="LD_TPASE"/>
    <property type="match status" value="1"/>
</dbReference>
<dbReference type="GO" id="GO:0016740">
    <property type="term" value="F:transferase activity"/>
    <property type="evidence" value="ECO:0007669"/>
    <property type="project" value="UniProtKB-KW"/>
</dbReference>
<dbReference type="InterPro" id="IPR005490">
    <property type="entry name" value="LD_TPept_cat_dom"/>
</dbReference>
<feature type="active site" description="Nucleophile" evidence="7">
    <location>
        <position position="483"/>
    </location>
</feature>
<name>A0A8J7M445_9RHOB</name>
<dbReference type="PANTHER" id="PTHR41533">
    <property type="entry name" value="L,D-TRANSPEPTIDASE HI_1667-RELATED"/>
    <property type="match status" value="1"/>
</dbReference>
<evidence type="ECO:0000313" key="10">
    <source>
        <dbReference type="EMBL" id="MBK0397868.1"/>
    </source>
</evidence>
<evidence type="ECO:0000256" key="3">
    <source>
        <dbReference type="ARBA" id="ARBA00022679"/>
    </source>
</evidence>
<comment type="similarity">
    <text evidence="2">Belongs to the YkuD family.</text>
</comment>
<sequence>MNRPLLTATNGVAALLLLGITSAALAPANAQTSSLREPAAVQPAARLAPYVEAAFGDEPELVAVYAARAYTPIWVSEDGRLSDAGQALVAAFKDAPRHALPAERYARAVTSLGSGGDTAADEITLSRAFLGYARDLSSGVLTPQSLDRDLAVKPPRPERAGLLAGVSSTSDPAAYLAGLAPASPEYAALIERLASLRALAAKPDAWGPQISEGPTLREGSTGPRVLELRARLAGLGDLGAATHGLVQAQSEESVVVAANDVVNDANATMAAAADPKLYDAALAKAVRAFQRRHGLNEDGVVGPATRAQLNQSPAFRADQIAVNLERIRWLNRDLGSRHIMVNIAGFKMRVIDDGREIFESRVVVGTRRHQTPEFSDEMDHLVINPTWFVPRSIAVNEFLPKLREDPGYLEQRGYVLKGADPWTVDWETVTASTFPGSIRQSPGERNALGRVKFMFPNDYSIYLHDTPQRHLFARDVRAYSHGCVRVEKPQELAELLLSYQETDPATAYQGWLASGRERYVTLEEHLPVHITYRTAWVDAYGVDQFRGDIYGRDTLVMDALRSAGVSLVGS</sequence>
<evidence type="ECO:0000256" key="8">
    <source>
        <dbReference type="SAM" id="SignalP"/>
    </source>
</evidence>
<dbReference type="Gene3D" id="1.10.101.10">
    <property type="entry name" value="PGBD-like superfamily/PGBD"/>
    <property type="match status" value="1"/>
</dbReference>
<evidence type="ECO:0000256" key="5">
    <source>
        <dbReference type="ARBA" id="ARBA00022984"/>
    </source>
</evidence>
<proteinExistence type="inferred from homology"/>
<dbReference type="GO" id="GO:0009252">
    <property type="term" value="P:peptidoglycan biosynthetic process"/>
    <property type="evidence" value="ECO:0007669"/>
    <property type="project" value="UniProtKB-UniPathway"/>
</dbReference>
<dbReference type="Pfam" id="PF03734">
    <property type="entry name" value="YkuD"/>
    <property type="match status" value="1"/>
</dbReference>
<comment type="caution">
    <text evidence="10">The sequence shown here is derived from an EMBL/GenBank/DDBJ whole genome shotgun (WGS) entry which is preliminary data.</text>
</comment>
<keyword evidence="5 7" id="KW-0573">Peptidoglycan synthesis</keyword>
<dbReference type="Pfam" id="PF20142">
    <property type="entry name" value="Scaffold"/>
    <property type="match status" value="1"/>
</dbReference>
<dbReference type="PANTHER" id="PTHR41533:SF2">
    <property type="entry name" value="BLR7131 PROTEIN"/>
    <property type="match status" value="1"/>
</dbReference>
<keyword evidence="6 7" id="KW-0961">Cell wall biogenesis/degradation</keyword>
<accession>A0A8J7M445</accession>